<dbReference type="Proteomes" id="UP001310594">
    <property type="component" value="Unassembled WGS sequence"/>
</dbReference>
<name>A0AAN7WCT4_9PEZI</name>
<gene>
    <name evidence="2" type="ORF">LTR97_001779</name>
</gene>
<proteinExistence type="predicted"/>
<feature type="compositionally biased region" description="Low complexity" evidence="1">
    <location>
        <begin position="26"/>
        <end position="42"/>
    </location>
</feature>
<protein>
    <submittedName>
        <fullName evidence="2">Uncharacterized protein</fullName>
    </submittedName>
</protein>
<evidence type="ECO:0000256" key="1">
    <source>
        <dbReference type="SAM" id="MobiDB-lite"/>
    </source>
</evidence>
<feature type="region of interest" description="Disordered" evidence="1">
    <location>
        <begin position="1"/>
        <end position="42"/>
    </location>
</feature>
<accession>A0AAN7WCT4</accession>
<reference evidence="2" key="1">
    <citation type="submission" date="2023-08" db="EMBL/GenBank/DDBJ databases">
        <title>Black Yeasts Isolated from many extreme environments.</title>
        <authorList>
            <person name="Coleine C."/>
            <person name="Stajich J.E."/>
            <person name="Selbmann L."/>
        </authorList>
    </citation>
    <scope>NUCLEOTIDE SEQUENCE</scope>
    <source>
        <strain evidence="2">CCFEE 5810</strain>
    </source>
</reference>
<dbReference type="AlphaFoldDB" id="A0AAN7WCT4"/>
<dbReference type="EMBL" id="JAVRQU010000002">
    <property type="protein sequence ID" value="KAK5706787.1"/>
    <property type="molecule type" value="Genomic_DNA"/>
</dbReference>
<comment type="caution">
    <text evidence="2">The sequence shown here is derived from an EMBL/GenBank/DDBJ whole genome shotgun (WGS) entry which is preliminary data.</text>
</comment>
<sequence length="164" mass="17080">MDPFQNVLGGHGNTGNGGGFPPGQPLPGSNNNGTTMTGGNSESMESLFQRYSGLMLQNVVARGRDPVCQANAIDFVRNLVQRRGEGYRVKLLRDIGNLERGLPLDTDDMDISDDEDDEINGFYGYGPGMGGYPGGGYPGYPGYGGGFGGFGGGYGGYGGFGGGW</sequence>
<organism evidence="2 3">
    <name type="scientific">Elasticomyces elasticus</name>
    <dbReference type="NCBI Taxonomy" id="574655"/>
    <lineage>
        <taxon>Eukaryota</taxon>
        <taxon>Fungi</taxon>
        <taxon>Dikarya</taxon>
        <taxon>Ascomycota</taxon>
        <taxon>Pezizomycotina</taxon>
        <taxon>Dothideomycetes</taxon>
        <taxon>Dothideomycetidae</taxon>
        <taxon>Mycosphaerellales</taxon>
        <taxon>Teratosphaeriaceae</taxon>
        <taxon>Elasticomyces</taxon>
    </lineage>
</organism>
<evidence type="ECO:0000313" key="2">
    <source>
        <dbReference type="EMBL" id="KAK5706787.1"/>
    </source>
</evidence>
<feature type="compositionally biased region" description="Gly residues" evidence="1">
    <location>
        <begin position="9"/>
        <end position="21"/>
    </location>
</feature>
<evidence type="ECO:0000313" key="3">
    <source>
        <dbReference type="Proteomes" id="UP001310594"/>
    </source>
</evidence>